<evidence type="ECO:0000313" key="3">
    <source>
        <dbReference type="Proteomes" id="UP001430848"/>
    </source>
</evidence>
<organism evidence="2 3">
    <name type="scientific">Diaporthe eres</name>
    <name type="common">Phomopsis oblonga</name>
    <dbReference type="NCBI Taxonomy" id="83184"/>
    <lineage>
        <taxon>Eukaryota</taxon>
        <taxon>Fungi</taxon>
        <taxon>Dikarya</taxon>
        <taxon>Ascomycota</taxon>
        <taxon>Pezizomycotina</taxon>
        <taxon>Sordariomycetes</taxon>
        <taxon>Sordariomycetidae</taxon>
        <taxon>Diaporthales</taxon>
        <taxon>Diaporthaceae</taxon>
        <taxon>Diaporthe</taxon>
        <taxon>Diaporthe eres species complex</taxon>
    </lineage>
</organism>
<accession>A0ABR1P6U1</accession>
<evidence type="ECO:0000313" key="2">
    <source>
        <dbReference type="EMBL" id="KAK7727904.1"/>
    </source>
</evidence>
<dbReference type="EMBL" id="JAKNSF020000036">
    <property type="protein sequence ID" value="KAK7727904.1"/>
    <property type="molecule type" value="Genomic_DNA"/>
</dbReference>
<keyword evidence="3" id="KW-1185">Reference proteome</keyword>
<proteinExistence type="predicted"/>
<protein>
    <submittedName>
        <fullName evidence="2">Uncharacterized protein</fullName>
    </submittedName>
</protein>
<feature type="compositionally biased region" description="Polar residues" evidence="1">
    <location>
        <begin position="50"/>
        <end position="69"/>
    </location>
</feature>
<feature type="compositionally biased region" description="Polar residues" evidence="1">
    <location>
        <begin position="11"/>
        <end position="22"/>
    </location>
</feature>
<comment type="caution">
    <text evidence="2">The sequence shown here is derived from an EMBL/GenBank/DDBJ whole genome shotgun (WGS) entry which is preliminary data.</text>
</comment>
<dbReference type="Proteomes" id="UP001430848">
    <property type="component" value="Unassembled WGS sequence"/>
</dbReference>
<sequence>MVSMKKKSPSRAGSNQDSSDVSPQPRLASGTLPPHAAHAPVFVPGEAPQPSVSDQKINKQQGEQKTSEASSDKETAPRKKAKKTKEPTKAEKEAQEKAQKEQAMDEEWWSGDEIFAPNLKQKDDVWNNGKI</sequence>
<gene>
    <name evidence="2" type="ORF">SLS63_006983</name>
</gene>
<evidence type="ECO:0000256" key="1">
    <source>
        <dbReference type="SAM" id="MobiDB-lite"/>
    </source>
</evidence>
<reference evidence="2 3" key="1">
    <citation type="submission" date="2024-02" db="EMBL/GenBank/DDBJ databases">
        <title>De novo assembly and annotation of 12 fungi associated with fruit tree decline syndrome in Ontario, Canada.</title>
        <authorList>
            <person name="Sulman M."/>
            <person name="Ellouze W."/>
            <person name="Ilyukhin E."/>
        </authorList>
    </citation>
    <scope>NUCLEOTIDE SEQUENCE [LARGE SCALE GENOMIC DNA]</scope>
    <source>
        <strain evidence="2 3">M169</strain>
    </source>
</reference>
<name>A0ABR1P6U1_DIAER</name>
<feature type="region of interest" description="Disordered" evidence="1">
    <location>
        <begin position="1"/>
        <end position="115"/>
    </location>
</feature>
<feature type="compositionally biased region" description="Basic and acidic residues" evidence="1">
    <location>
        <begin position="84"/>
        <end position="103"/>
    </location>
</feature>